<evidence type="ECO:0000256" key="6">
    <source>
        <dbReference type="RuleBase" id="RU362124"/>
    </source>
</evidence>
<dbReference type="PANTHER" id="PTHR30603:SF17">
    <property type="entry name" value="RNA POLYMERASE SIGMA-G FACTOR"/>
    <property type="match status" value="1"/>
</dbReference>
<dbReference type="Gene3D" id="1.10.10.10">
    <property type="entry name" value="Winged helix-like DNA-binding domain superfamily/Winged helix DNA-binding domain"/>
    <property type="match status" value="2"/>
</dbReference>
<dbReference type="PROSITE" id="PS00715">
    <property type="entry name" value="SIGMA70_1"/>
    <property type="match status" value="1"/>
</dbReference>
<dbReference type="InterPro" id="IPR007624">
    <property type="entry name" value="RNA_pol_sigma70_r3"/>
</dbReference>
<feature type="domain" description="RNA polymerase sigma-70" evidence="8">
    <location>
        <begin position="207"/>
        <end position="233"/>
    </location>
</feature>
<dbReference type="InterPro" id="IPR013324">
    <property type="entry name" value="RNA_pol_sigma_r3/r4-like"/>
</dbReference>
<dbReference type="OrthoDB" id="9809557at2"/>
<evidence type="ECO:0000256" key="4">
    <source>
        <dbReference type="ARBA" id="ARBA00023125"/>
    </source>
</evidence>
<dbReference type="Gene3D" id="1.20.120.1810">
    <property type="match status" value="1"/>
</dbReference>
<dbReference type="PIRSF" id="PIRSF000770">
    <property type="entry name" value="RNA_pol_sigma-SigE/K"/>
    <property type="match status" value="1"/>
</dbReference>
<keyword evidence="1" id="KW-0749">Sporulation</keyword>
<evidence type="ECO:0000256" key="2">
    <source>
        <dbReference type="ARBA" id="ARBA00023015"/>
    </source>
</evidence>
<evidence type="ECO:0000259" key="7">
    <source>
        <dbReference type="PROSITE" id="PS00715"/>
    </source>
</evidence>
<dbReference type="PANTHER" id="PTHR30603">
    <property type="entry name" value="RNA POLYMERASE SIGMA FACTOR RPO"/>
    <property type="match status" value="1"/>
</dbReference>
<keyword evidence="5 6" id="KW-0804">Transcription</keyword>
<feature type="domain" description="RNA polymerase sigma-70" evidence="7">
    <location>
        <begin position="46"/>
        <end position="59"/>
    </location>
</feature>
<name>A0A371ARR8_9FIRM</name>
<dbReference type="Pfam" id="PF04545">
    <property type="entry name" value="Sigma70_r4"/>
    <property type="match status" value="1"/>
</dbReference>
<dbReference type="GO" id="GO:0030435">
    <property type="term" value="P:sporulation resulting in formation of a cellular spore"/>
    <property type="evidence" value="ECO:0007669"/>
    <property type="project" value="UniProtKB-KW"/>
</dbReference>
<evidence type="ECO:0000259" key="8">
    <source>
        <dbReference type="PROSITE" id="PS00716"/>
    </source>
</evidence>
<dbReference type="NCBIfam" id="TIGR02980">
    <property type="entry name" value="SigBFG"/>
    <property type="match status" value="1"/>
</dbReference>
<comment type="caution">
    <text evidence="9">The sequence shown here is derived from an EMBL/GenBank/DDBJ whole genome shotgun (WGS) entry which is preliminary data.</text>
</comment>
<gene>
    <name evidence="9" type="primary">sigF</name>
    <name evidence="9" type="ORF">DWV06_17245</name>
</gene>
<dbReference type="NCBIfam" id="TIGR02885">
    <property type="entry name" value="spore_sigF"/>
    <property type="match status" value="1"/>
</dbReference>
<dbReference type="RefSeq" id="WP_115483444.1">
    <property type="nucleotide sequence ID" value="NZ_QRCT01000050.1"/>
</dbReference>
<dbReference type="NCBIfam" id="TIGR02937">
    <property type="entry name" value="sigma70-ECF"/>
    <property type="match status" value="1"/>
</dbReference>
<organism evidence="9 10">
    <name type="scientific">Anaerosacchariphilus polymeriproducens</name>
    <dbReference type="NCBI Taxonomy" id="1812858"/>
    <lineage>
        <taxon>Bacteria</taxon>
        <taxon>Bacillati</taxon>
        <taxon>Bacillota</taxon>
        <taxon>Clostridia</taxon>
        <taxon>Lachnospirales</taxon>
        <taxon>Lachnospiraceae</taxon>
        <taxon>Anaerosacchariphilus</taxon>
    </lineage>
</organism>
<dbReference type="InterPro" id="IPR036388">
    <property type="entry name" value="WH-like_DNA-bd_sf"/>
</dbReference>
<comment type="function">
    <text evidence="6">Sigma factors are initiation factors that promote the attachment of RNA polymerase to specific initiation sites and are then released.</text>
</comment>
<dbReference type="InterPro" id="IPR014284">
    <property type="entry name" value="RNA_pol_sigma-70_dom"/>
</dbReference>
<keyword evidence="2 6" id="KW-0805">Transcription regulation</keyword>
<evidence type="ECO:0000313" key="10">
    <source>
        <dbReference type="Proteomes" id="UP000255036"/>
    </source>
</evidence>
<sequence length="239" mass="27540">MDKVMELIKRSQEGDKGARDKLVQDNLGLVKSIIRRFAGRGHEMEDLFQIGTIGLMKAIDKFDLSFDVKFSTYAVPMITGEVKRFLRDDGMIKVSRSLKEIANKVRITKDSLNGTLNREPTLEEIAQELNMEREDIVMALEAVGEVESLQKTIYQGDGSAISLMDKIEEDKNPNEELLNHLVLQQLMDKLEEKEKTIIYMRYFLEKTQAEVAKKLEISQVQVSRIEKKTLLRMRQMINN</sequence>
<keyword evidence="10" id="KW-1185">Reference proteome</keyword>
<evidence type="ECO:0000313" key="9">
    <source>
        <dbReference type="EMBL" id="RDU22263.1"/>
    </source>
</evidence>
<dbReference type="GO" id="GO:0003677">
    <property type="term" value="F:DNA binding"/>
    <property type="evidence" value="ECO:0007669"/>
    <property type="project" value="UniProtKB-KW"/>
</dbReference>
<evidence type="ECO:0000256" key="5">
    <source>
        <dbReference type="ARBA" id="ARBA00023163"/>
    </source>
</evidence>
<dbReference type="SUPFAM" id="SSF88659">
    <property type="entry name" value="Sigma3 and sigma4 domains of RNA polymerase sigma factors"/>
    <property type="match status" value="2"/>
</dbReference>
<dbReference type="InterPro" id="IPR014322">
    <property type="entry name" value="RNA_pol_sigma-B/F/G"/>
</dbReference>
<dbReference type="SUPFAM" id="SSF88946">
    <property type="entry name" value="Sigma2 domain of RNA polymerase sigma factors"/>
    <property type="match status" value="1"/>
</dbReference>
<dbReference type="Pfam" id="PF04539">
    <property type="entry name" value="Sigma70_r3"/>
    <property type="match status" value="1"/>
</dbReference>
<dbReference type="PRINTS" id="PR00046">
    <property type="entry name" value="SIGMA70FCT"/>
</dbReference>
<dbReference type="PROSITE" id="PS00716">
    <property type="entry name" value="SIGMA70_2"/>
    <property type="match status" value="1"/>
</dbReference>
<accession>A0A371ARR8</accession>
<dbReference type="InterPro" id="IPR013325">
    <property type="entry name" value="RNA_pol_sigma_r2"/>
</dbReference>
<dbReference type="Pfam" id="PF04542">
    <property type="entry name" value="Sigma70_r2"/>
    <property type="match status" value="1"/>
</dbReference>
<dbReference type="InterPro" id="IPR000943">
    <property type="entry name" value="RNA_pol_sigma70"/>
</dbReference>
<dbReference type="GO" id="GO:0016987">
    <property type="term" value="F:sigma factor activity"/>
    <property type="evidence" value="ECO:0007669"/>
    <property type="project" value="UniProtKB-KW"/>
</dbReference>
<dbReference type="InterPro" id="IPR007627">
    <property type="entry name" value="RNA_pol_sigma70_r2"/>
</dbReference>
<comment type="similarity">
    <text evidence="6">Belongs to the sigma-70 factor family.</text>
</comment>
<dbReference type="Proteomes" id="UP000255036">
    <property type="component" value="Unassembled WGS sequence"/>
</dbReference>
<reference evidence="9 10" key="1">
    <citation type="submission" date="2018-07" db="EMBL/GenBank/DDBJ databases">
        <title>Anaerosacharophilus polymeroproducens gen. nov. sp. nov., an anaerobic bacterium isolated from salt field.</title>
        <authorList>
            <person name="Kim W."/>
            <person name="Yang S.-H."/>
            <person name="Oh J."/>
            <person name="Lee J.-H."/>
            <person name="Kwon K.K."/>
        </authorList>
    </citation>
    <scope>NUCLEOTIDE SEQUENCE [LARGE SCALE GENOMIC DNA]</scope>
    <source>
        <strain evidence="9 10">MCWD5</strain>
    </source>
</reference>
<dbReference type="NCBIfam" id="NF004052">
    <property type="entry name" value="PRK05572.1"/>
    <property type="match status" value="1"/>
</dbReference>
<dbReference type="GO" id="GO:0006352">
    <property type="term" value="P:DNA-templated transcription initiation"/>
    <property type="evidence" value="ECO:0007669"/>
    <property type="project" value="InterPro"/>
</dbReference>
<dbReference type="CDD" id="cd06171">
    <property type="entry name" value="Sigma70_r4"/>
    <property type="match status" value="1"/>
</dbReference>
<dbReference type="InterPro" id="IPR014236">
    <property type="entry name" value="RNA_pol_sigma-F"/>
</dbReference>
<dbReference type="InterPro" id="IPR050239">
    <property type="entry name" value="Sigma-70_RNA_pol_init_factors"/>
</dbReference>
<evidence type="ECO:0000256" key="3">
    <source>
        <dbReference type="ARBA" id="ARBA00023082"/>
    </source>
</evidence>
<dbReference type="InterPro" id="IPR007630">
    <property type="entry name" value="RNA_pol_sigma70_r4"/>
</dbReference>
<dbReference type="AlphaFoldDB" id="A0A371ARR8"/>
<dbReference type="EMBL" id="QRCT01000050">
    <property type="protein sequence ID" value="RDU22263.1"/>
    <property type="molecule type" value="Genomic_DNA"/>
</dbReference>
<protein>
    <recommendedName>
        <fullName evidence="6">RNA polymerase sigma factor</fullName>
    </recommendedName>
</protein>
<keyword evidence="4 6" id="KW-0238">DNA-binding</keyword>
<keyword evidence="3 6" id="KW-0731">Sigma factor</keyword>
<proteinExistence type="inferred from homology"/>
<evidence type="ECO:0000256" key="1">
    <source>
        <dbReference type="ARBA" id="ARBA00022969"/>
    </source>
</evidence>